<dbReference type="EMBL" id="JSYZ01000003">
    <property type="protein sequence ID" value="KPA92155.1"/>
    <property type="molecule type" value="Genomic_DNA"/>
</dbReference>
<keyword evidence="2" id="KW-1185">Reference proteome</keyword>
<organism evidence="1 2">
    <name type="scientific">Pseudomonas asplenii</name>
    <dbReference type="NCBI Taxonomy" id="53407"/>
    <lineage>
        <taxon>Bacteria</taxon>
        <taxon>Pseudomonadati</taxon>
        <taxon>Pseudomonadota</taxon>
        <taxon>Gammaproteobacteria</taxon>
        <taxon>Pseudomonadales</taxon>
        <taxon>Pseudomonadaceae</taxon>
        <taxon>Pseudomonas</taxon>
    </lineage>
</organism>
<comment type="caution">
    <text evidence="1">The sequence shown here is derived from an EMBL/GenBank/DDBJ whole genome shotgun (WGS) entry which is preliminary data.</text>
</comment>
<reference evidence="1 2" key="1">
    <citation type="journal article" date="2015" name="PLoS ONE">
        <title>Rice-Infecting Pseudomonas Genomes Are Highly Accessorized and Harbor Multiple Putative Virulence Mechanisms to Cause Sheath Brown Rot.</title>
        <authorList>
            <person name="Quibod I.L."/>
            <person name="Grande G."/>
            <person name="Oreiro E.G."/>
            <person name="Borja F.N."/>
            <person name="Dossa G.S."/>
            <person name="Mauleon R."/>
            <person name="Cruz C.V."/>
            <person name="Oliva R."/>
        </authorList>
    </citation>
    <scope>NUCLEOTIDE SEQUENCE [LARGE SCALE GENOMIC DNA]</scope>
    <source>
        <strain evidence="1 2">IRRI 6609</strain>
    </source>
</reference>
<name>A0A0N0E574_9PSED</name>
<dbReference type="InterPro" id="IPR024423">
    <property type="entry name" value="DUF3050"/>
</dbReference>
<proteinExistence type="predicted"/>
<evidence type="ECO:0000313" key="2">
    <source>
        <dbReference type="Proteomes" id="UP000037931"/>
    </source>
</evidence>
<dbReference type="Proteomes" id="UP000037931">
    <property type="component" value="Unassembled WGS sequence"/>
</dbReference>
<dbReference type="STRING" id="50340.PF66_00826"/>
<protein>
    <submittedName>
        <fullName evidence="1">Uncharacterized protein</fullName>
    </submittedName>
</protein>
<evidence type="ECO:0000313" key="1">
    <source>
        <dbReference type="EMBL" id="KPA92155.1"/>
    </source>
</evidence>
<dbReference type="Pfam" id="PF11251">
    <property type="entry name" value="DUF3050"/>
    <property type="match status" value="1"/>
</dbReference>
<sequence length="58" mass="6835">MNIYEKRLEYEQAQLLEHPVFSEVDSLKRLMRFMESHVFAVWDAVLLKLRAEPIGVAS</sequence>
<accession>A0A0N0E574</accession>
<dbReference type="AlphaFoldDB" id="A0A0N0E574"/>
<gene>
    <name evidence="1" type="ORF">PF66_00826</name>
</gene>
<dbReference type="PATRIC" id="fig|50340.43.peg.3715"/>
<dbReference type="RefSeq" id="WP_239688152.1">
    <property type="nucleotide sequence ID" value="NZ_JSYZ01000003.1"/>
</dbReference>